<dbReference type="RefSeq" id="WP_114277865.1">
    <property type="nucleotide sequence ID" value="NZ_QPJY01000001.1"/>
</dbReference>
<name>A0A369CGZ9_9GAMM</name>
<evidence type="ECO:0000313" key="1">
    <source>
        <dbReference type="EMBL" id="RCX32973.1"/>
    </source>
</evidence>
<reference evidence="1 2" key="1">
    <citation type="submission" date="2018-07" db="EMBL/GenBank/DDBJ databases">
        <title>Genomic Encyclopedia of Type Strains, Phase IV (KMG-IV): sequencing the most valuable type-strain genomes for metagenomic binning, comparative biology and taxonomic classification.</title>
        <authorList>
            <person name="Goeker M."/>
        </authorList>
    </citation>
    <scope>NUCLEOTIDE SEQUENCE [LARGE SCALE GENOMIC DNA]</scope>
    <source>
        <strain evidence="1 2">DSM 26407</strain>
    </source>
</reference>
<dbReference type="EMBL" id="QPJY01000001">
    <property type="protein sequence ID" value="RCX32973.1"/>
    <property type="molecule type" value="Genomic_DNA"/>
</dbReference>
<keyword evidence="2" id="KW-1185">Reference proteome</keyword>
<evidence type="ECO:0008006" key="3">
    <source>
        <dbReference type="Google" id="ProtNLM"/>
    </source>
</evidence>
<organism evidence="1 2">
    <name type="scientific">Thioalbus denitrificans</name>
    <dbReference type="NCBI Taxonomy" id="547122"/>
    <lineage>
        <taxon>Bacteria</taxon>
        <taxon>Pseudomonadati</taxon>
        <taxon>Pseudomonadota</taxon>
        <taxon>Gammaproteobacteria</taxon>
        <taxon>Chromatiales</taxon>
        <taxon>Ectothiorhodospiraceae</taxon>
        <taxon>Thioalbus</taxon>
    </lineage>
</organism>
<dbReference type="PROSITE" id="PS51257">
    <property type="entry name" value="PROKAR_LIPOPROTEIN"/>
    <property type="match status" value="1"/>
</dbReference>
<evidence type="ECO:0000313" key="2">
    <source>
        <dbReference type="Proteomes" id="UP000252707"/>
    </source>
</evidence>
<proteinExistence type="predicted"/>
<gene>
    <name evidence="1" type="ORF">DFQ59_101271</name>
</gene>
<dbReference type="Proteomes" id="UP000252707">
    <property type="component" value="Unassembled WGS sequence"/>
</dbReference>
<dbReference type="AlphaFoldDB" id="A0A369CGZ9"/>
<dbReference type="OrthoDB" id="5866325at2"/>
<comment type="caution">
    <text evidence="1">The sequence shown here is derived from an EMBL/GenBank/DDBJ whole genome shotgun (WGS) entry which is preliminary data.</text>
</comment>
<accession>A0A369CGZ9</accession>
<sequence length="233" mass="25609">MARVRIAVALLVALLAAGCGGGDAGVRSRPFSLGYLAKSDVDVVSDLHLRVSFDLLRQLAVKLYKRNPAEWRRSGAGSLKERVDALFPDPLHWNHPGLGGRRGSEAVLLAFEPGYRGDRVLAFVAGLSAMTYVAYGSRTESYLLDQLDPQKLYNLARNLEIAAWKLRTGVDGSGRPWLLSTSLDPEAPNLSFERLFGQLISLQDMMARIVAEKTNRTIRTVVQQMATAVFLPI</sequence>
<protein>
    <recommendedName>
        <fullName evidence="3">Lipoprotein</fullName>
    </recommendedName>
</protein>